<comment type="caution">
    <text evidence="3">The sequence shown here is derived from an EMBL/GenBank/DDBJ whole genome shotgun (WGS) entry which is preliminary data.</text>
</comment>
<evidence type="ECO:0000313" key="4">
    <source>
        <dbReference type="Proteomes" id="UP001201980"/>
    </source>
</evidence>
<dbReference type="InterPro" id="IPR008942">
    <property type="entry name" value="ENTH_VHS"/>
</dbReference>
<evidence type="ECO:0000313" key="3">
    <source>
        <dbReference type="EMBL" id="KAJ2905290.1"/>
    </source>
</evidence>
<dbReference type="EMBL" id="JAKWBI020000034">
    <property type="protein sequence ID" value="KAJ2905290.1"/>
    <property type="molecule type" value="Genomic_DNA"/>
</dbReference>
<feature type="region of interest" description="Disordered" evidence="1">
    <location>
        <begin position="199"/>
        <end position="226"/>
    </location>
</feature>
<feature type="compositionally biased region" description="Basic and acidic residues" evidence="1">
    <location>
        <begin position="204"/>
        <end position="213"/>
    </location>
</feature>
<evidence type="ECO:0000259" key="2">
    <source>
        <dbReference type="PROSITE" id="PS51391"/>
    </source>
</evidence>
<organism evidence="3 4">
    <name type="scientific">Zalerion maritima</name>
    <dbReference type="NCBI Taxonomy" id="339359"/>
    <lineage>
        <taxon>Eukaryota</taxon>
        <taxon>Fungi</taxon>
        <taxon>Dikarya</taxon>
        <taxon>Ascomycota</taxon>
        <taxon>Pezizomycotina</taxon>
        <taxon>Sordariomycetes</taxon>
        <taxon>Lulworthiomycetidae</taxon>
        <taxon>Lulworthiales</taxon>
        <taxon>Lulworthiaceae</taxon>
        <taxon>Zalerion</taxon>
    </lineage>
</organism>
<keyword evidence="4" id="KW-1185">Reference proteome</keyword>
<dbReference type="PANTHER" id="PTHR12323">
    <property type="entry name" value="SR-RELATED CTD ASSOCIATED FACTOR 6"/>
    <property type="match status" value="1"/>
</dbReference>
<dbReference type="AlphaFoldDB" id="A0AAD5RVZ5"/>
<dbReference type="GO" id="GO:0048471">
    <property type="term" value="C:perinuclear region of cytoplasm"/>
    <property type="evidence" value="ECO:0007669"/>
    <property type="project" value="TreeGrafter"/>
</dbReference>
<feature type="region of interest" description="Disordered" evidence="1">
    <location>
        <begin position="91"/>
        <end position="111"/>
    </location>
</feature>
<gene>
    <name evidence="3" type="ORF">MKZ38_005803</name>
</gene>
<dbReference type="PANTHER" id="PTHR12323:SF0">
    <property type="entry name" value="CALCIUM HOMEOSTASIS ENDOPLASMIC RETICULUM PROTEIN"/>
    <property type="match status" value="1"/>
</dbReference>
<proteinExistence type="predicted"/>
<dbReference type="Gene3D" id="1.25.40.90">
    <property type="match status" value="1"/>
</dbReference>
<protein>
    <recommendedName>
        <fullName evidence="2">CID domain-containing protein</fullName>
    </recommendedName>
</protein>
<reference evidence="3" key="1">
    <citation type="submission" date="2022-07" db="EMBL/GenBank/DDBJ databases">
        <title>Draft genome sequence of Zalerion maritima ATCC 34329, a (micro)plastics degrading marine fungus.</title>
        <authorList>
            <person name="Paco A."/>
            <person name="Goncalves M.F.M."/>
            <person name="Rocha-Santos T.A.P."/>
            <person name="Alves A."/>
        </authorList>
    </citation>
    <scope>NUCLEOTIDE SEQUENCE</scope>
    <source>
        <strain evidence="3">ATCC 34329</strain>
    </source>
</reference>
<accession>A0AAD5RVZ5</accession>
<name>A0AAD5RVZ5_9PEZI</name>
<dbReference type="Pfam" id="PF04818">
    <property type="entry name" value="CID"/>
    <property type="match status" value="1"/>
</dbReference>
<dbReference type="GO" id="GO:0006874">
    <property type="term" value="P:intracellular calcium ion homeostasis"/>
    <property type="evidence" value="ECO:0007669"/>
    <property type="project" value="TreeGrafter"/>
</dbReference>
<dbReference type="PROSITE" id="PS51391">
    <property type="entry name" value="CID"/>
    <property type="match status" value="1"/>
</dbReference>
<dbReference type="Proteomes" id="UP001201980">
    <property type="component" value="Unassembled WGS sequence"/>
</dbReference>
<feature type="domain" description="CID" evidence="2">
    <location>
        <begin position="25"/>
        <end position="197"/>
    </location>
</feature>
<evidence type="ECO:0000256" key="1">
    <source>
        <dbReference type="SAM" id="MobiDB-lite"/>
    </source>
</evidence>
<dbReference type="InterPro" id="IPR006569">
    <property type="entry name" value="CID_dom"/>
</dbReference>
<sequence>MSSPELAIAKASFLANIIRHNTSPQARDSAGKFQQLLNDTVAQCSPANVQKCKQWILGNIVASDSCLAAFAKYMTALSASFADAATTSSTNSASKNEAGLPSSVAGSGRQTSARRRRLHLLYVLSDVLYHTKIRDGTNSFAAAIEGTLPRLVGNAAAFLDCPKQAKKIQDLLSLWQEKGYYSDETLDKLKVVAREAPMTSLTTSKKDSTDDRALQNSEDVPWALPSAHGDPSTPWYDLPAANWLPLLEPNSTRPMNPDMVRPLQMNSDVADQSLVDAVKCVLDFSHQIYSKDGSRANDNFNINDMGERVEIDEITGDVVSGETYYGWSRILDAADRGAEATAVNAKTHTPAVDLGLCIDNTQITVTMIVIFDGDPRTNRRTKTVVAARQPITNHFPLLAFHRLHRWGQVFQMSRHLRLDLTLHFNRQCPLCRASKDNFPISPSLPHLHTSIKAKLGNPFHPLPWTNSKEATAGAGSA</sequence>